<keyword evidence="2" id="KW-0378">Hydrolase</keyword>
<evidence type="ECO:0000259" key="1">
    <source>
        <dbReference type="Pfam" id="PF00561"/>
    </source>
</evidence>
<dbReference type="Pfam" id="PF00561">
    <property type="entry name" value="Abhydrolase_1"/>
    <property type="match status" value="1"/>
</dbReference>
<dbReference type="InterPro" id="IPR029058">
    <property type="entry name" value="AB_hydrolase_fold"/>
</dbReference>
<accession>A0A418SH54</accession>
<dbReference type="RefSeq" id="WP_119838923.1">
    <property type="nucleotide sequence ID" value="NZ_CP060436.1"/>
</dbReference>
<dbReference type="PANTHER" id="PTHR43689">
    <property type="entry name" value="HYDROLASE"/>
    <property type="match status" value="1"/>
</dbReference>
<dbReference type="SUPFAM" id="SSF53474">
    <property type="entry name" value="alpha/beta-Hydrolases"/>
    <property type="match status" value="1"/>
</dbReference>
<gene>
    <name evidence="2" type="primary">tgnD_1</name>
    <name evidence="2" type="ORF">PSAL_016230</name>
</gene>
<reference evidence="2 3" key="1">
    <citation type="submission" date="2020-08" db="EMBL/GenBank/DDBJ databases">
        <title>Genome sequence of Rhodobacteraceae bacterium Lw-13e.</title>
        <authorList>
            <person name="Poehlein A."/>
            <person name="Wolter L."/>
            <person name="Daniel R."/>
            <person name="Brinkhoff T."/>
        </authorList>
    </citation>
    <scope>NUCLEOTIDE SEQUENCE [LARGE SCALE GENOMIC DNA]</scope>
    <source>
        <strain evidence="2 3">Lw-13e</strain>
    </source>
</reference>
<sequence length="274" mass="29973">MPSATFGGTQTFWRRWGDDGASRQILMIHCSLAHSGAWQGVAASLEDMAESRAFDVPGHGKSGPWDPDRLFQEQTMAMAVDLIRDWGVGPVDLVGHSFGATVGLRLAVERPDLLRSLTLIEPPFMTPAFRAFPELEAQHDHEMAGYDLAVKAGRREEAARAFMAVWGDGRAWDRLPEVQRQGFVDRIGLIEALRATNYGDPLGMLAEGRLAALDLPVLLVESADGPVYAARINEALAQEMPWAERVVVPGAHMAPITHPVKTAKAIRSFLNAQD</sequence>
<dbReference type="GO" id="GO:0016787">
    <property type="term" value="F:hydrolase activity"/>
    <property type="evidence" value="ECO:0007669"/>
    <property type="project" value="UniProtKB-KW"/>
</dbReference>
<dbReference type="InterPro" id="IPR000073">
    <property type="entry name" value="AB_hydrolase_1"/>
</dbReference>
<evidence type="ECO:0000313" key="2">
    <source>
        <dbReference type="EMBL" id="QPM90385.1"/>
    </source>
</evidence>
<dbReference type="AlphaFoldDB" id="A0A418SH54"/>
<dbReference type="EMBL" id="CP060436">
    <property type="protein sequence ID" value="QPM90385.1"/>
    <property type="molecule type" value="Genomic_DNA"/>
</dbReference>
<dbReference type="OrthoDB" id="9804723at2"/>
<proteinExistence type="predicted"/>
<feature type="domain" description="AB hydrolase-1" evidence="1">
    <location>
        <begin position="25"/>
        <end position="259"/>
    </location>
</feature>
<dbReference type="Proteomes" id="UP000283786">
    <property type="component" value="Chromosome"/>
</dbReference>
<dbReference type="KEGG" id="palw:PSAL_016230"/>
<dbReference type="Gene3D" id="3.40.50.1820">
    <property type="entry name" value="alpha/beta hydrolase"/>
    <property type="match status" value="1"/>
</dbReference>
<evidence type="ECO:0000313" key="3">
    <source>
        <dbReference type="Proteomes" id="UP000283786"/>
    </source>
</evidence>
<organism evidence="2 3">
    <name type="scientific">Pseudooceanicola algae</name>
    <dbReference type="NCBI Taxonomy" id="1537215"/>
    <lineage>
        <taxon>Bacteria</taxon>
        <taxon>Pseudomonadati</taxon>
        <taxon>Pseudomonadota</taxon>
        <taxon>Alphaproteobacteria</taxon>
        <taxon>Rhodobacterales</taxon>
        <taxon>Paracoccaceae</taxon>
        <taxon>Pseudooceanicola</taxon>
    </lineage>
</organism>
<dbReference type="PANTHER" id="PTHR43689:SF8">
    <property type="entry name" value="ALPHA_BETA-HYDROLASES SUPERFAMILY PROTEIN"/>
    <property type="match status" value="1"/>
</dbReference>
<dbReference type="EC" id="3.5.1.-" evidence="2"/>
<protein>
    <submittedName>
        <fullName evidence="2">(E)-2-((N-methylformamido)methylene)succinate hydrolase</fullName>
        <ecNumber evidence="2">3.5.1.-</ecNumber>
    </submittedName>
</protein>
<keyword evidence="3" id="KW-1185">Reference proteome</keyword>
<name>A0A418SH54_9RHOB</name>